<feature type="binding site" evidence="4">
    <location>
        <position position="88"/>
    </location>
    <ligand>
        <name>substrate</name>
    </ligand>
</feature>
<feature type="binding site" evidence="4">
    <location>
        <position position="226"/>
    </location>
    <ligand>
        <name>Mg(2+)</name>
        <dbReference type="ChEBI" id="CHEBI:18420"/>
    </ligand>
</feature>
<sequence length="258" mass="30727">MDFTEGLVDTAYRAYEKKLLKLVKEGKIPKHVGIIMDGNRRFARELDMKPTQGHREGKDKLEEVIEWCREIGIKILTVYAFSTENFKRSREEVLELMRLFIENLKKAADDERVHKNKIRIKVIGQREVLPEELREAIEYAEERTKNYDEFFFNIAIAYGGREEIIKAIKEIAQEVKDGKLEVEDITEETVRKHLYTGDLPDPDLILRTSGEERISNFLLWQSAYSEFYFADIYWPTFRKIDFLRAIRSYQMRQRRFGR</sequence>
<dbReference type="PANTHER" id="PTHR10291">
    <property type="entry name" value="DEHYDRODOLICHYL DIPHOSPHATE SYNTHASE FAMILY MEMBER"/>
    <property type="match status" value="1"/>
</dbReference>
<dbReference type="HOGENOM" id="CLU_038505_2_0_2"/>
<organism evidence="5 6">
    <name type="scientific">Aciduliprofundum boonei (strain DSM 19572 / T469)</name>
    <dbReference type="NCBI Taxonomy" id="439481"/>
    <lineage>
        <taxon>Archaea</taxon>
        <taxon>Methanobacteriati</taxon>
        <taxon>Thermoplasmatota</taxon>
        <taxon>DHVE2 group</taxon>
        <taxon>Candidatus Aciduliprofundum</taxon>
    </lineage>
</organism>
<dbReference type="NCBIfam" id="TIGR00055">
    <property type="entry name" value="uppS"/>
    <property type="match status" value="1"/>
</dbReference>
<dbReference type="OrthoDB" id="8293at2157"/>
<keyword evidence="1 4" id="KW-0808">Transferase</keyword>
<feature type="binding site" evidence="4">
    <location>
        <position position="37"/>
    </location>
    <ligand>
        <name>Mg(2+)</name>
        <dbReference type="ChEBI" id="CHEBI:18420"/>
    </ligand>
</feature>
<feature type="binding site" evidence="4">
    <location>
        <position position="207"/>
    </location>
    <ligand>
        <name>substrate</name>
    </ligand>
</feature>
<name>B5IAC9_ACIB4</name>
<comment type="caution">
    <text evidence="4">Lacks conserved residue(s) required for the propagation of feature annotation.</text>
</comment>
<dbReference type="AlphaFoldDB" id="B5IAC9"/>
<dbReference type="PANTHER" id="PTHR10291:SF43">
    <property type="entry name" value="DEHYDRODOLICHYL DIPHOSPHATE SYNTHASE COMPLEX SUBUNIT DHDDS"/>
    <property type="match status" value="1"/>
</dbReference>
<feature type="binding site" evidence="4">
    <location>
        <begin position="82"/>
        <end position="84"/>
    </location>
    <ligand>
        <name>substrate</name>
    </ligand>
</feature>
<reference evidence="5" key="1">
    <citation type="submission" date="2010-02" db="EMBL/GenBank/DDBJ databases">
        <title>Complete sequence of Aciduliprofundum boonei T469.</title>
        <authorList>
            <consortium name="US DOE Joint Genome Institute"/>
            <person name="Lucas S."/>
            <person name="Copeland A."/>
            <person name="Lapidus A."/>
            <person name="Cheng J.-F."/>
            <person name="Bruce D."/>
            <person name="Goodwin L."/>
            <person name="Pitluck S."/>
            <person name="Saunders E."/>
            <person name="Detter J.C."/>
            <person name="Han C."/>
            <person name="Tapia R."/>
            <person name="Land M."/>
            <person name="Hauser L."/>
            <person name="Kyrpides N."/>
            <person name="Mikhailova N."/>
            <person name="Flores G."/>
            <person name="Reysenbach A.-L."/>
            <person name="Woyke T."/>
        </authorList>
    </citation>
    <scope>NUCLEOTIDE SEQUENCE</scope>
    <source>
        <strain evidence="5">T469</strain>
    </source>
</reference>
<dbReference type="NCBIfam" id="NF011405">
    <property type="entry name" value="PRK14830.1"/>
    <property type="match status" value="1"/>
</dbReference>
<feature type="binding site" evidence="4">
    <location>
        <begin position="213"/>
        <end position="215"/>
    </location>
    <ligand>
        <name>substrate</name>
    </ligand>
</feature>
<dbReference type="Proteomes" id="UP000001400">
    <property type="component" value="Chromosome"/>
</dbReference>
<dbReference type="EMBL" id="CP001941">
    <property type="protein sequence ID" value="ADD08228.1"/>
    <property type="molecule type" value="Genomic_DNA"/>
</dbReference>
<dbReference type="EC" id="2.5.1.89" evidence="4"/>
<dbReference type="FunFam" id="3.40.1180.10:FF:000003">
    <property type="entry name" value="Isoprenyl transferase 2"/>
    <property type="match status" value="1"/>
</dbReference>
<dbReference type="GO" id="GO:0000287">
    <property type="term" value="F:magnesium ion binding"/>
    <property type="evidence" value="ECO:0007669"/>
    <property type="project" value="UniProtKB-UniRule"/>
</dbReference>
<comment type="function">
    <text evidence="4">Catalyzes the sequential condensation of isopentenyl diphosphate (IPP) with geranylgeranyl diphosphate (GGPP) to yield (2Z,6Z,10Z,14Z,18Z,22Z,26Z,30E,34E,38E)-undecaprenyl diphosphate (tritrans,heptacis-UPP). It is probably the precursor of glycosyl carrier lipids.</text>
</comment>
<feature type="binding site" evidence="4">
    <location>
        <position position="54"/>
    </location>
    <ligand>
        <name>substrate</name>
    </ligand>
</feature>
<feature type="active site" description="Proton acceptor" evidence="4">
    <location>
        <position position="85"/>
    </location>
</feature>
<feature type="binding site" evidence="4">
    <location>
        <begin position="38"/>
        <end position="41"/>
    </location>
    <ligand>
        <name>substrate</name>
    </ligand>
</feature>
<feature type="active site" evidence="4">
    <location>
        <position position="37"/>
    </location>
</feature>
<dbReference type="eggNOG" id="arCOG01532">
    <property type="taxonomic scope" value="Archaea"/>
</dbReference>
<dbReference type="Gene3D" id="3.40.1180.10">
    <property type="entry name" value="Decaprenyl diphosphate synthase-like"/>
    <property type="match status" value="1"/>
</dbReference>
<keyword evidence="6" id="KW-1185">Reference proteome</keyword>
<evidence type="ECO:0000313" key="5">
    <source>
        <dbReference type="EMBL" id="ADD08228.1"/>
    </source>
</evidence>
<proteinExistence type="inferred from homology"/>
<dbReference type="GO" id="GO:0016094">
    <property type="term" value="P:polyprenol biosynthetic process"/>
    <property type="evidence" value="ECO:0007669"/>
    <property type="project" value="TreeGrafter"/>
</dbReference>
<dbReference type="HAMAP" id="MF_01139">
    <property type="entry name" value="ISPT"/>
    <property type="match status" value="1"/>
</dbReference>
<keyword evidence="3 4" id="KW-0460">Magnesium</keyword>
<comment type="cofactor">
    <cofactor evidence="4">
        <name>Mg(2+)</name>
        <dbReference type="ChEBI" id="CHEBI:18420"/>
    </cofactor>
    <text evidence="4">Binds 2 magnesium ions per subunit.</text>
</comment>
<comment type="catalytic activity">
    <reaction evidence="4">
        <text>geranylgeranyl diphosphate + 7 isopentenyl diphosphate = tri-trans,hepta-cis-undecaprenyl diphosphate + 7 diphosphate</text>
        <dbReference type="Rhea" id="RHEA:27622"/>
        <dbReference type="ChEBI" id="CHEBI:33019"/>
        <dbReference type="ChEBI" id="CHEBI:57533"/>
        <dbReference type="ChEBI" id="CHEBI:60388"/>
        <dbReference type="ChEBI" id="CHEBI:128769"/>
        <dbReference type="EC" id="2.5.1.89"/>
    </reaction>
</comment>
<dbReference type="RefSeq" id="WP_008082510.1">
    <property type="nucleotide sequence ID" value="NC_013926.1"/>
</dbReference>
<protein>
    <recommendedName>
        <fullName evidence="4">Tritrans,polycis-undecaprenyl-diphosphate synthase (geranylgeranyl-diphosphate specific)</fullName>
        <ecNumber evidence="4">2.5.1.89</ecNumber>
    </recommendedName>
    <alternativeName>
        <fullName evidence="4">Undecaprenyl diphosphate synthase</fullName>
        <shortName evidence="4">UDS</shortName>
    </alternativeName>
    <alternativeName>
        <fullName evidence="4">Undecaprenyl pyrophosphate synthase</fullName>
        <shortName evidence="4">UPP synthase</shortName>
    </alternativeName>
</protein>
<feature type="binding site" evidence="4">
    <location>
        <position position="86"/>
    </location>
    <ligand>
        <name>substrate</name>
    </ligand>
</feature>
<accession>B5IAC9</accession>
<evidence type="ECO:0000313" key="6">
    <source>
        <dbReference type="Proteomes" id="UP000001400"/>
    </source>
</evidence>
<dbReference type="SUPFAM" id="SSF64005">
    <property type="entry name" value="Undecaprenyl diphosphate synthase"/>
    <property type="match status" value="1"/>
</dbReference>
<dbReference type="STRING" id="439481.Aboo_0417"/>
<dbReference type="GeneID" id="8827360"/>
<dbReference type="GO" id="GO:0045547">
    <property type="term" value="F:ditrans,polycis-polyprenyl diphosphate synthase [(2E,6E)-farnesyl diphosphate specific] activity"/>
    <property type="evidence" value="ECO:0007669"/>
    <property type="project" value="TreeGrafter"/>
</dbReference>
<gene>
    <name evidence="4" type="primary">uppS</name>
    <name evidence="5" type="ordered locus">Aboo_0417</name>
</gene>
<keyword evidence="2 4" id="KW-0479">Metal-binding</keyword>
<comment type="similarity">
    <text evidence="4">Belongs to the UPP synthase family.</text>
</comment>
<evidence type="ECO:0000256" key="2">
    <source>
        <dbReference type="ARBA" id="ARBA00022723"/>
    </source>
</evidence>
<dbReference type="InterPro" id="IPR018520">
    <property type="entry name" value="UPP_synth-like_CS"/>
</dbReference>
<dbReference type="KEGG" id="abi:Aboo_0417"/>
<dbReference type="CDD" id="cd00475">
    <property type="entry name" value="Cis_IPPS"/>
    <property type="match status" value="1"/>
</dbReference>
<feature type="binding site" evidence="4">
    <location>
        <position position="42"/>
    </location>
    <ligand>
        <name>substrate</name>
    </ligand>
</feature>
<evidence type="ECO:0000256" key="1">
    <source>
        <dbReference type="ARBA" id="ARBA00022679"/>
    </source>
</evidence>
<dbReference type="InterPro" id="IPR036424">
    <property type="entry name" value="UPP_synth-like_sf"/>
</dbReference>
<comment type="subunit">
    <text evidence="4">Homodimer.</text>
</comment>
<evidence type="ECO:0000256" key="4">
    <source>
        <dbReference type="HAMAP-Rule" id="MF_01139"/>
    </source>
</evidence>
<evidence type="ECO:0000256" key="3">
    <source>
        <dbReference type="ARBA" id="ARBA00022842"/>
    </source>
</evidence>
<dbReference type="Pfam" id="PF01255">
    <property type="entry name" value="Prenyltransf"/>
    <property type="match status" value="1"/>
</dbReference>
<dbReference type="PROSITE" id="PS01066">
    <property type="entry name" value="UPP_SYNTHASE"/>
    <property type="match status" value="1"/>
</dbReference>
<dbReference type="InterPro" id="IPR001441">
    <property type="entry name" value="UPP_synth-like"/>
</dbReference>